<dbReference type="PANTHER" id="PTHR13102:SF0">
    <property type="entry name" value="NUCLEOLAR PROTEIN 9"/>
    <property type="match status" value="1"/>
</dbReference>
<dbReference type="Gene3D" id="1.25.10.10">
    <property type="entry name" value="Leucine-rich Repeat Variant"/>
    <property type="match status" value="2"/>
</dbReference>
<dbReference type="GO" id="GO:0030688">
    <property type="term" value="C:preribosome, small subunit precursor"/>
    <property type="evidence" value="ECO:0007669"/>
    <property type="project" value="TreeGrafter"/>
</dbReference>
<name>A0A137P922_CONC2</name>
<protein>
    <recommendedName>
        <fullName evidence="1">Nucleolar protein 9</fullName>
    </recommendedName>
    <alternativeName>
        <fullName evidence="3 4">Pumilio domain-containing protein NOP9</fullName>
    </alternativeName>
</protein>
<evidence type="ECO:0000256" key="6">
    <source>
        <dbReference type="SAM" id="MobiDB-lite"/>
    </source>
</evidence>
<evidence type="ECO:0000313" key="8">
    <source>
        <dbReference type="Proteomes" id="UP000070444"/>
    </source>
</evidence>
<evidence type="ECO:0000256" key="1">
    <source>
        <dbReference type="ARBA" id="ARBA00016427"/>
    </source>
</evidence>
<dbReference type="InterPro" id="IPR011989">
    <property type="entry name" value="ARM-like"/>
</dbReference>
<accession>A0A137P922</accession>
<dbReference type="GO" id="GO:0003723">
    <property type="term" value="F:RNA binding"/>
    <property type="evidence" value="ECO:0007669"/>
    <property type="project" value="InterPro"/>
</dbReference>
<reference evidence="7 8" key="1">
    <citation type="journal article" date="2015" name="Genome Biol. Evol.">
        <title>Phylogenomic analyses indicate that early fungi evolved digesting cell walls of algal ancestors of land plants.</title>
        <authorList>
            <person name="Chang Y."/>
            <person name="Wang S."/>
            <person name="Sekimoto S."/>
            <person name="Aerts A.L."/>
            <person name="Choi C."/>
            <person name="Clum A."/>
            <person name="LaButti K.M."/>
            <person name="Lindquist E.A."/>
            <person name="Yee Ngan C."/>
            <person name="Ohm R.A."/>
            <person name="Salamov A.A."/>
            <person name="Grigoriev I.V."/>
            <person name="Spatafora J.W."/>
            <person name="Berbee M.L."/>
        </authorList>
    </citation>
    <scope>NUCLEOTIDE SEQUENCE [LARGE SCALE GENOMIC DNA]</scope>
    <source>
        <strain evidence="7 8">NRRL 28638</strain>
    </source>
</reference>
<dbReference type="GO" id="GO:0000056">
    <property type="term" value="P:ribosomal small subunit export from nucleus"/>
    <property type="evidence" value="ECO:0007669"/>
    <property type="project" value="TreeGrafter"/>
</dbReference>
<dbReference type="OMA" id="HHLVRNF"/>
<dbReference type="InterPro" id="IPR016024">
    <property type="entry name" value="ARM-type_fold"/>
</dbReference>
<feature type="compositionally biased region" description="Basic residues" evidence="6">
    <location>
        <begin position="1"/>
        <end position="13"/>
    </location>
</feature>
<gene>
    <name evidence="7" type="ORF">CONCODRAFT_57476</name>
</gene>
<dbReference type="GO" id="GO:0000447">
    <property type="term" value="P:endonucleolytic cleavage in ITS1 to separate SSU-rRNA from 5.8S rRNA and LSU-rRNA from tricistronic rRNA transcript (SSU-rRNA, 5.8S rRNA, LSU-rRNA)"/>
    <property type="evidence" value="ECO:0007669"/>
    <property type="project" value="TreeGrafter"/>
</dbReference>
<dbReference type="Proteomes" id="UP000070444">
    <property type="component" value="Unassembled WGS sequence"/>
</dbReference>
<dbReference type="GO" id="GO:0030686">
    <property type="term" value="C:90S preribosome"/>
    <property type="evidence" value="ECO:0007669"/>
    <property type="project" value="TreeGrafter"/>
</dbReference>
<evidence type="ECO:0000313" key="7">
    <source>
        <dbReference type="EMBL" id="KXN71444.1"/>
    </source>
</evidence>
<keyword evidence="8" id="KW-1185">Reference proteome</keyword>
<dbReference type="GO" id="GO:0000480">
    <property type="term" value="P:endonucleolytic cleavage in 5'-ETS of tricistronic rRNA transcript (SSU-rRNA, 5.8S rRNA, LSU-rRNA)"/>
    <property type="evidence" value="ECO:0007669"/>
    <property type="project" value="TreeGrafter"/>
</dbReference>
<dbReference type="SMART" id="SM00025">
    <property type="entry name" value="Pumilio"/>
    <property type="match status" value="5"/>
</dbReference>
<dbReference type="GO" id="GO:0005730">
    <property type="term" value="C:nucleolus"/>
    <property type="evidence" value="ECO:0007669"/>
    <property type="project" value="TreeGrafter"/>
</dbReference>
<dbReference type="EMBL" id="KQ964475">
    <property type="protein sequence ID" value="KXN71444.1"/>
    <property type="molecule type" value="Genomic_DNA"/>
</dbReference>
<dbReference type="OrthoDB" id="392571at2759"/>
<dbReference type="PANTHER" id="PTHR13102">
    <property type="entry name" value="NUCLEOLAR PROTEIN 9"/>
    <property type="match status" value="1"/>
</dbReference>
<dbReference type="InterPro" id="IPR040000">
    <property type="entry name" value="NOP9"/>
</dbReference>
<feature type="repeat" description="Pumilio" evidence="5">
    <location>
        <begin position="579"/>
        <end position="618"/>
    </location>
</feature>
<dbReference type="InterPro" id="IPR001313">
    <property type="entry name" value="Pumilio_RNA-bd_rpt"/>
</dbReference>
<proteinExistence type="predicted"/>
<dbReference type="Pfam" id="PF22493">
    <property type="entry name" value="PUF_NOP9"/>
    <property type="match status" value="1"/>
</dbReference>
<dbReference type="STRING" id="796925.A0A137P922"/>
<dbReference type="PROSITE" id="PS50302">
    <property type="entry name" value="PUM"/>
    <property type="match status" value="1"/>
</dbReference>
<dbReference type="SUPFAM" id="SSF48371">
    <property type="entry name" value="ARM repeat"/>
    <property type="match status" value="2"/>
</dbReference>
<sequence>MPRDNRRRGRHTKNKNDNKEDDPNMMELGQRREYKDYDNINFEDNNAQENFNNEDYDSAFQDLQPCDFGLPDPNVISYLKQMEEKIDTLLQKTSVEKLNEEQREEFDIIIANIFEEIKGHEFTLIVHHEGSVFLEKFLRVAPQEKTLELFKIYQPRLLSILCHRFGSHVIQTIITLSADIIDLHVKGEFKPLKDTSDPMEEIEFNVEDMIVDFCDQMTSRWSAFIFDPFASHVLRILLQVLVGKNLDSDSQNQNASTTVRSKKSAKYLKEHKAAAIAEMKLKPLYRTPPSFKKLLNSIFKELIEDINETVLRNAVLHKVANPAIQLLLKILHHQEETKKLDKFVDRLLMGLPGKDEISDELEQVKKQRNPFVDTVLKDQVGTHLMEIVVRVVSPKLFKKIYRLYFKHRLLELSLHYVSNFVIQQLITNMPYEPVFSQCLEELGGNFDVLLKNNKTGTIKSCIEACVKLNCQFEQLNDYLVAGFKLQPETIKDILPCIIYLKDYPTYSQSAWDQLKFNTQGSTIIQALTKFPDPHNIISVNSFLNLSAETKIKWSKDIIASHAIDSFFTSPNISIKAKRKMIRGFDSQYDRLALDKFGSRVLDKCFEVADIEGKQRIVKELLPSERVLNNDFFGKITLRNCHVQLFKTDLKQWIQVQQGLESKRSLLKDILEDSGPSKKIKV</sequence>
<evidence type="ECO:0000256" key="2">
    <source>
        <dbReference type="ARBA" id="ARBA00022737"/>
    </source>
</evidence>
<evidence type="ECO:0000256" key="4">
    <source>
        <dbReference type="ARBA" id="ARBA00031929"/>
    </source>
</evidence>
<feature type="region of interest" description="Disordered" evidence="6">
    <location>
        <begin position="1"/>
        <end position="36"/>
    </location>
</feature>
<evidence type="ECO:0000256" key="3">
    <source>
        <dbReference type="ARBA" id="ARBA00030932"/>
    </source>
</evidence>
<dbReference type="AlphaFoldDB" id="A0A137P922"/>
<evidence type="ECO:0000256" key="5">
    <source>
        <dbReference type="PROSITE-ProRule" id="PRU00317"/>
    </source>
</evidence>
<dbReference type="GO" id="GO:0000472">
    <property type="term" value="P:endonucleolytic cleavage to generate mature 5'-end of SSU-rRNA from (SSU-rRNA, 5.8S rRNA, LSU-rRNA)"/>
    <property type="evidence" value="ECO:0007669"/>
    <property type="project" value="TreeGrafter"/>
</dbReference>
<keyword evidence="2" id="KW-0677">Repeat</keyword>
<organism evidence="7 8">
    <name type="scientific">Conidiobolus coronatus (strain ATCC 28846 / CBS 209.66 / NRRL 28638)</name>
    <name type="common">Delacroixia coronata</name>
    <dbReference type="NCBI Taxonomy" id="796925"/>
    <lineage>
        <taxon>Eukaryota</taxon>
        <taxon>Fungi</taxon>
        <taxon>Fungi incertae sedis</taxon>
        <taxon>Zoopagomycota</taxon>
        <taxon>Entomophthoromycotina</taxon>
        <taxon>Entomophthoromycetes</taxon>
        <taxon>Entomophthorales</taxon>
        <taxon>Ancylistaceae</taxon>
        <taxon>Conidiobolus</taxon>
    </lineage>
</organism>